<feature type="transmembrane region" description="Helical" evidence="1">
    <location>
        <begin position="12"/>
        <end position="33"/>
    </location>
</feature>
<proteinExistence type="predicted"/>
<dbReference type="AlphaFoldDB" id="A0A2I3CP58"/>
<gene>
    <name evidence="2" type="ORF">N646_3741</name>
</gene>
<dbReference type="EMBL" id="CP006719">
    <property type="protein sequence ID" value="AGV19550.1"/>
    <property type="molecule type" value="Genomic_DNA"/>
</dbReference>
<organism evidence="2 3">
    <name type="scientific">Vibrio alginolyticus (strain ATCC 17749 / DSM 2171 / NBRC 15630 / NCIMB 1903 / NCTC 12160 / XII-53)</name>
    <dbReference type="NCBI Taxonomy" id="1219076"/>
    <lineage>
        <taxon>Bacteria</taxon>
        <taxon>Pseudomonadati</taxon>
        <taxon>Pseudomonadota</taxon>
        <taxon>Gammaproteobacteria</taxon>
        <taxon>Vibrionales</taxon>
        <taxon>Vibrionaceae</taxon>
        <taxon>Vibrio</taxon>
    </lineage>
</organism>
<protein>
    <submittedName>
        <fullName evidence="2">Uncharacterized protein</fullName>
    </submittedName>
</protein>
<sequence length="52" mass="5998">MTKLSKLRKKVAKLCLNISCFIEFLFINIHLVLKPSEMDSMACLRMGKTQPQ</sequence>
<dbReference type="Proteomes" id="UP000016714">
    <property type="component" value="Chromosome 2"/>
</dbReference>
<name>A0A2I3CP58_VIBAX</name>
<evidence type="ECO:0000313" key="2">
    <source>
        <dbReference type="EMBL" id="AGV19550.1"/>
    </source>
</evidence>
<keyword evidence="1" id="KW-0812">Transmembrane</keyword>
<evidence type="ECO:0000256" key="1">
    <source>
        <dbReference type="SAM" id="Phobius"/>
    </source>
</evidence>
<keyword evidence="1" id="KW-0472">Membrane</keyword>
<keyword evidence="1" id="KW-1133">Transmembrane helix</keyword>
<evidence type="ECO:0000313" key="3">
    <source>
        <dbReference type="Proteomes" id="UP000016714"/>
    </source>
</evidence>
<dbReference type="KEGG" id="vag:N646_3741"/>
<accession>A0A2I3CP58</accession>
<reference evidence="2 3" key="1">
    <citation type="journal article" date="2015" name="Genome Announc.">
        <title>Complete genome sequence of Vibrio alginolyticus ATCC 17749.</title>
        <authorList>
            <person name="Liu X.F."/>
            <person name="Cao Y."/>
            <person name="Zhang H.L."/>
            <person name="Chen Y.J."/>
            <person name="Hu C.J."/>
        </authorList>
    </citation>
    <scope>NUCLEOTIDE SEQUENCE [LARGE SCALE GENOMIC DNA]</scope>
    <source>
        <strain evidence="3">ATCC 17749 / DSM 2171 / NBRC 15630 / NCIMB 1903 / NCTC 12160 / XII-53</strain>
    </source>
</reference>
<dbReference type="HOGENOM" id="CLU_214545_0_0_6"/>